<organism evidence="1 2">
    <name type="scientific">Fulvivirga lutea</name>
    <dbReference type="NCBI Taxonomy" id="2810512"/>
    <lineage>
        <taxon>Bacteria</taxon>
        <taxon>Pseudomonadati</taxon>
        <taxon>Bacteroidota</taxon>
        <taxon>Cytophagia</taxon>
        <taxon>Cytophagales</taxon>
        <taxon>Fulvivirgaceae</taxon>
        <taxon>Fulvivirga</taxon>
    </lineage>
</organism>
<dbReference type="RefSeq" id="WP_205720998.1">
    <property type="nucleotide sequence ID" value="NZ_CP070608.1"/>
</dbReference>
<dbReference type="Proteomes" id="UP000662783">
    <property type="component" value="Chromosome"/>
</dbReference>
<evidence type="ECO:0000313" key="1">
    <source>
        <dbReference type="EMBL" id="QSE96482.1"/>
    </source>
</evidence>
<dbReference type="KEGG" id="fuv:JR347_12835"/>
<dbReference type="EMBL" id="CP070608">
    <property type="protein sequence ID" value="QSE96482.1"/>
    <property type="molecule type" value="Genomic_DNA"/>
</dbReference>
<gene>
    <name evidence="1" type="ORF">JR347_12835</name>
</gene>
<sequence>MFDTHNFSKSLEEDVFDSWLEAGRNSKLGYEYMVVVWLTMEEEFKPIYLERRDQLSELTDISNLTEVVVAAYDLYSESKVTI</sequence>
<reference evidence="1" key="1">
    <citation type="submission" date="2021-02" db="EMBL/GenBank/DDBJ databases">
        <title>Fulvivirga sp. S481 isolated from sea water.</title>
        <authorList>
            <person name="Bae S.S."/>
            <person name="Baek K."/>
        </authorList>
    </citation>
    <scope>NUCLEOTIDE SEQUENCE</scope>
    <source>
        <strain evidence="1">S481</strain>
    </source>
</reference>
<accession>A0A974WG84</accession>
<proteinExistence type="predicted"/>
<name>A0A974WG84_9BACT</name>
<dbReference type="AlphaFoldDB" id="A0A974WG84"/>
<keyword evidence="2" id="KW-1185">Reference proteome</keyword>
<protein>
    <submittedName>
        <fullName evidence="1">Uncharacterized protein</fullName>
    </submittedName>
</protein>
<evidence type="ECO:0000313" key="2">
    <source>
        <dbReference type="Proteomes" id="UP000662783"/>
    </source>
</evidence>